<evidence type="ECO:0000256" key="1">
    <source>
        <dbReference type="SAM" id="SignalP"/>
    </source>
</evidence>
<dbReference type="RefSeq" id="WP_220636534.1">
    <property type="nucleotide sequence ID" value="NZ_CAJQUM010000001.1"/>
</dbReference>
<dbReference type="Pfam" id="PF05229">
    <property type="entry name" value="SCPU"/>
    <property type="match status" value="1"/>
</dbReference>
<gene>
    <name evidence="3" type="ORF">GTOL_12595</name>
</gene>
<dbReference type="InterPro" id="IPR007893">
    <property type="entry name" value="Spore_coat_U/FanG"/>
</dbReference>
<evidence type="ECO:0000313" key="4">
    <source>
        <dbReference type="Proteomes" id="UP000742786"/>
    </source>
</evidence>
<proteinExistence type="predicted"/>
<evidence type="ECO:0000313" key="3">
    <source>
        <dbReference type="EMBL" id="CAG4884712.1"/>
    </source>
</evidence>
<feature type="domain" description="Spore coat protein U/FanG" evidence="2">
    <location>
        <begin position="28"/>
        <end position="149"/>
    </location>
</feature>
<protein>
    <recommendedName>
        <fullName evidence="2">Spore coat protein U/FanG domain-containing protein</fullName>
    </recommendedName>
</protein>
<sequence length="153" mass="15137">MNKQILLTSIATLVGILGSTATLASDSATVAVSATVTGVCKFNSGGSVAFTLDPSVGGTVNGTVTQPAFWCTKGASYTLSDNKGVNGGGTATKMKHATLADLIPYSLSYTTTGSGSGAGTPISMNIAASVLQADYINASAGSYADTVTLSITP</sequence>
<keyword evidence="1" id="KW-0732">Signal</keyword>
<dbReference type="Proteomes" id="UP000742786">
    <property type="component" value="Unassembled WGS sequence"/>
</dbReference>
<reference evidence="3" key="1">
    <citation type="submission" date="2021-04" db="EMBL/GenBank/DDBJ databases">
        <authorList>
            <person name="Hornung B."/>
        </authorList>
    </citation>
    <scope>NUCLEOTIDE SEQUENCE</scope>
    <source>
        <strain evidence="3">G5G6</strain>
    </source>
</reference>
<organism evidence="3 4">
    <name type="scientific">Georgfuchsia toluolica</name>
    <dbReference type="NCBI Taxonomy" id="424218"/>
    <lineage>
        <taxon>Bacteria</taxon>
        <taxon>Pseudomonadati</taxon>
        <taxon>Pseudomonadota</taxon>
        <taxon>Betaproteobacteria</taxon>
        <taxon>Nitrosomonadales</taxon>
        <taxon>Sterolibacteriaceae</taxon>
        <taxon>Georgfuchsia</taxon>
    </lineage>
</organism>
<evidence type="ECO:0000259" key="2">
    <source>
        <dbReference type="Pfam" id="PF05229"/>
    </source>
</evidence>
<feature type="chain" id="PRO_5037525095" description="Spore coat protein U/FanG domain-containing protein" evidence="1">
    <location>
        <begin position="25"/>
        <end position="153"/>
    </location>
</feature>
<feature type="signal peptide" evidence="1">
    <location>
        <begin position="1"/>
        <end position="24"/>
    </location>
</feature>
<name>A0A916N9K9_9PROT</name>
<dbReference type="AlphaFoldDB" id="A0A916N9K9"/>
<dbReference type="EMBL" id="CAJQUM010000001">
    <property type="protein sequence ID" value="CAG4884712.1"/>
    <property type="molecule type" value="Genomic_DNA"/>
</dbReference>
<accession>A0A916N9K9</accession>
<comment type="caution">
    <text evidence="3">The sequence shown here is derived from an EMBL/GenBank/DDBJ whole genome shotgun (WGS) entry which is preliminary data.</text>
</comment>
<keyword evidence="4" id="KW-1185">Reference proteome</keyword>